<accession>A0A4Q0PCZ9</accession>
<evidence type="ECO:0000313" key="5">
    <source>
        <dbReference type="EMBL" id="RXG24246.1"/>
    </source>
</evidence>
<reference evidence="5 6" key="1">
    <citation type="submission" date="2018-07" db="EMBL/GenBank/DDBJ databases">
        <title>Leeuwenhoekiella genomics.</title>
        <authorList>
            <person name="Tahon G."/>
            <person name="Willems A."/>
        </authorList>
    </citation>
    <scope>NUCLEOTIDE SEQUENCE [LARGE SCALE GENOMIC DNA]</scope>
    <source>
        <strain evidence="5 6">LMG 22550</strain>
    </source>
</reference>
<evidence type="ECO:0000313" key="6">
    <source>
        <dbReference type="Proteomes" id="UP000289238"/>
    </source>
</evidence>
<dbReference type="PROSITE" id="PS51898">
    <property type="entry name" value="TYR_RECOMBINASE"/>
    <property type="match status" value="1"/>
</dbReference>
<comment type="similarity">
    <text evidence="1">Belongs to the 'phage' integrase family.</text>
</comment>
<dbReference type="InterPro" id="IPR013762">
    <property type="entry name" value="Integrase-like_cat_sf"/>
</dbReference>
<evidence type="ECO:0000259" key="4">
    <source>
        <dbReference type="PROSITE" id="PS51898"/>
    </source>
</evidence>
<dbReference type="Proteomes" id="UP000289238">
    <property type="component" value="Unassembled WGS sequence"/>
</dbReference>
<dbReference type="InterPro" id="IPR035386">
    <property type="entry name" value="Arm-DNA-bind_5"/>
</dbReference>
<dbReference type="Pfam" id="PF00589">
    <property type="entry name" value="Phage_integrase"/>
    <property type="match status" value="1"/>
</dbReference>
<keyword evidence="6" id="KW-1185">Reference proteome</keyword>
<comment type="caution">
    <text evidence="5">The sequence shown here is derived from an EMBL/GenBank/DDBJ whole genome shotgun (WGS) entry which is preliminary data.</text>
</comment>
<evidence type="ECO:0000256" key="2">
    <source>
        <dbReference type="ARBA" id="ARBA00023125"/>
    </source>
</evidence>
<dbReference type="Gene3D" id="1.10.443.10">
    <property type="entry name" value="Intergrase catalytic core"/>
    <property type="match status" value="1"/>
</dbReference>
<sequence>MRANFFTNFKDMKTSLVLSLDTRRSKKDGTYPIILRLTHGRKTTSIAMGFSVLKSEWDDRKKRVKRSYKGVTSINRLNTLLAKEKIDAMDIINKLQDKKRLHRMGIMQLKDLIATKSHYESFFKFGERVIEEMKEMKRFGNAEAYNQVLKAIRKFMSGSDLTFNEINYEFLVNFEKHHLSKEGNSINGAASYLKGVRAIYNKAIKMGYAEKDGHPFEFYTIRTTPTAKRALDIEHLKKIINLELKPGHHLFDYRNYFVLSYMLYGISFIDLAYLKMENIIDGRLKFKRKKTGKLYDIKLFPQLEALLAHYTVGKRKSDYIFDIIFRNDPELAYKDAKWERLRYNKGLKELGELCGIETRLTSYVSRHSFATQAMLHKVPVVAISAMLGHSKLSTTQIYLKDLPNNILDEYNVLIQST</sequence>
<keyword evidence="2" id="KW-0238">DNA-binding</keyword>
<dbReference type="Pfam" id="PF17293">
    <property type="entry name" value="Arm-DNA-bind_5"/>
    <property type="match status" value="1"/>
</dbReference>
<protein>
    <submittedName>
        <fullName evidence="5">Site-specific recombinase XerD</fullName>
    </submittedName>
</protein>
<dbReference type="GO" id="GO:0015074">
    <property type="term" value="P:DNA integration"/>
    <property type="evidence" value="ECO:0007669"/>
    <property type="project" value="InterPro"/>
</dbReference>
<dbReference type="Gene3D" id="1.10.150.130">
    <property type="match status" value="1"/>
</dbReference>
<dbReference type="PANTHER" id="PTHR30349">
    <property type="entry name" value="PHAGE INTEGRASE-RELATED"/>
    <property type="match status" value="1"/>
</dbReference>
<dbReference type="InterPro" id="IPR050090">
    <property type="entry name" value="Tyrosine_recombinase_XerCD"/>
</dbReference>
<evidence type="ECO:0000256" key="3">
    <source>
        <dbReference type="ARBA" id="ARBA00023172"/>
    </source>
</evidence>
<dbReference type="Pfam" id="PF13102">
    <property type="entry name" value="Phage_int_SAM_5"/>
    <property type="match status" value="1"/>
</dbReference>
<evidence type="ECO:0000256" key="1">
    <source>
        <dbReference type="ARBA" id="ARBA00008857"/>
    </source>
</evidence>
<dbReference type="GO" id="GO:0003677">
    <property type="term" value="F:DNA binding"/>
    <property type="evidence" value="ECO:0007669"/>
    <property type="project" value="UniProtKB-KW"/>
</dbReference>
<proteinExistence type="inferred from homology"/>
<dbReference type="InterPro" id="IPR011010">
    <property type="entry name" value="DNA_brk_join_enz"/>
</dbReference>
<dbReference type="InterPro" id="IPR010998">
    <property type="entry name" value="Integrase_recombinase_N"/>
</dbReference>
<organism evidence="5 6">
    <name type="scientific">Leeuwenhoekiella aequorea</name>
    <dbReference type="NCBI Taxonomy" id="283736"/>
    <lineage>
        <taxon>Bacteria</taxon>
        <taxon>Pseudomonadati</taxon>
        <taxon>Bacteroidota</taxon>
        <taxon>Flavobacteriia</taxon>
        <taxon>Flavobacteriales</taxon>
        <taxon>Flavobacteriaceae</taxon>
        <taxon>Leeuwenhoekiella</taxon>
    </lineage>
</organism>
<dbReference type="PANTHER" id="PTHR30349:SF64">
    <property type="entry name" value="PROPHAGE INTEGRASE INTD-RELATED"/>
    <property type="match status" value="1"/>
</dbReference>
<keyword evidence="3" id="KW-0233">DNA recombination</keyword>
<dbReference type="GO" id="GO:0006310">
    <property type="term" value="P:DNA recombination"/>
    <property type="evidence" value="ECO:0007669"/>
    <property type="project" value="UniProtKB-KW"/>
</dbReference>
<dbReference type="InterPro" id="IPR025269">
    <property type="entry name" value="SAM-like_dom"/>
</dbReference>
<feature type="domain" description="Tyr recombinase" evidence="4">
    <location>
        <begin position="226"/>
        <end position="411"/>
    </location>
</feature>
<dbReference type="SUPFAM" id="SSF56349">
    <property type="entry name" value="DNA breaking-rejoining enzymes"/>
    <property type="match status" value="1"/>
</dbReference>
<dbReference type="CDD" id="cd01185">
    <property type="entry name" value="INTN1_C_like"/>
    <property type="match status" value="1"/>
</dbReference>
<name>A0A4Q0PCZ9_9FLAO</name>
<dbReference type="AlphaFoldDB" id="A0A4Q0PCZ9"/>
<dbReference type="EMBL" id="QOVM01000001">
    <property type="protein sequence ID" value="RXG24246.1"/>
    <property type="molecule type" value="Genomic_DNA"/>
</dbReference>
<dbReference type="InterPro" id="IPR002104">
    <property type="entry name" value="Integrase_catalytic"/>
</dbReference>
<gene>
    <name evidence="5" type="ORF">DSM00_30</name>
</gene>